<dbReference type="RefSeq" id="XP_012209681.1">
    <property type="nucleotide sequence ID" value="XM_012354291.1"/>
</dbReference>
<dbReference type="Proteomes" id="UP000030745">
    <property type="component" value="Unassembled WGS sequence"/>
</dbReference>
<dbReference type="OrthoDB" id="69314at2759"/>
<dbReference type="KEGG" id="spar:SPRG_21400"/>
<dbReference type="STRING" id="695850.A0A067BZ81"/>
<dbReference type="GeneID" id="24142150"/>
<sequence>MALRTLSERLFCTFQACSICGLLFASSYQRHNKPDGQKVIKCFPHCCPQHTTRRSCGTSLVVQVGGEYSTEEAVAFEAFGRFESSSTTELAIGSPLEVVDGDLRQPGNMRGMWMRCHRDAHAPMPATFFVNRSALEDEWHYGWKGSASKVDRAATHVLTVYIRRATDNVVVGLARSSPFTITSARRAAESRTTRLKAMATETDETVQLLPTTGVSAFEFQGCDCPGDLFRTVYSRGNKTNGRKELRCFPHCCGGHATQSMCGGPIHIHVAFLNAAPVHQYAVYARFEELPMKELEVAMEMPLRYLEANTIRPNAMQSEWFLGVPAGAPLPFPSSEVYVLNANKRSKHFWPYSWKGSASLTKRATRHVLRVYLFQLRHAEARDGVDVLARIVGTLQSPAFQVESQRSSALEHRTTVLLKVPRKRVLESPQSNTPNVDDENEIDELDTA</sequence>
<dbReference type="AlphaFoldDB" id="A0A067BZ81"/>
<feature type="region of interest" description="Disordered" evidence="1">
    <location>
        <begin position="426"/>
        <end position="447"/>
    </location>
</feature>
<accession>A0A067BZ81</accession>
<name>A0A067BZ81_SAPPC</name>
<keyword evidence="3" id="KW-1185">Reference proteome</keyword>
<evidence type="ECO:0000313" key="3">
    <source>
        <dbReference type="Proteomes" id="UP000030745"/>
    </source>
</evidence>
<proteinExistence type="predicted"/>
<evidence type="ECO:0000256" key="1">
    <source>
        <dbReference type="SAM" id="MobiDB-lite"/>
    </source>
</evidence>
<feature type="compositionally biased region" description="Acidic residues" evidence="1">
    <location>
        <begin position="435"/>
        <end position="447"/>
    </location>
</feature>
<dbReference type="VEuPathDB" id="FungiDB:SPRG_21400"/>
<reference evidence="2 3" key="1">
    <citation type="journal article" date="2013" name="PLoS Genet.">
        <title>Distinctive expansion of potential virulence genes in the genome of the oomycete fish pathogen Saprolegnia parasitica.</title>
        <authorList>
            <person name="Jiang R.H."/>
            <person name="de Bruijn I."/>
            <person name="Haas B.J."/>
            <person name="Belmonte R."/>
            <person name="Lobach L."/>
            <person name="Christie J."/>
            <person name="van den Ackerveken G."/>
            <person name="Bottin A."/>
            <person name="Bulone V."/>
            <person name="Diaz-Moreno S.M."/>
            <person name="Dumas B."/>
            <person name="Fan L."/>
            <person name="Gaulin E."/>
            <person name="Govers F."/>
            <person name="Grenville-Briggs L.J."/>
            <person name="Horner N.R."/>
            <person name="Levin J.Z."/>
            <person name="Mammella M."/>
            <person name="Meijer H.J."/>
            <person name="Morris P."/>
            <person name="Nusbaum C."/>
            <person name="Oome S."/>
            <person name="Phillips A.J."/>
            <person name="van Rooyen D."/>
            <person name="Rzeszutek E."/>
            <person name="Saraiva M."/>
            <person name="Secombes C.J."/>
            <person name="Seidl M.F."/>
            <person name="Snel B."/>
            <person name="Stassen J.H."/>
            <person name="Sykes S."/>
            <person name="Tripathy S."/>
            <person name="van den Berg H."/>
            <person name="Vega-Arreguin J.C."/>
            <person name="Wawra S."/>
            <person name="Young S.K."/>
            <person name="Zeng Q."/>
            <person name="Dieguez-Uribeondo J."/>
            <person name="Russ C."/>
            <person name="Tyler B.M."/>
            <person name="van West P."/>
        </authorList>
    </citation>
    <scope>NUCLEOTIDE SEQUENCE [LARGE SCALE GENOMIC DNA]</scope>
    <source>
        <strain evidence="2 3">CBS 223.65</strain>
    </source>
</reference>
<organism evidence="2 3">
    <name type="scientific">Saprolegnia parasitica (strain CBS 223.65)</name>
    <dbReference type="NCBI Taxonomy" id="695850"/>
    <lineage>
        <taxon>Eukaryota</taxon>
        <taxon>Sar</taxon>
        <taxon>Stramenopiles</taxon>
        <taxon>Oomycota</taxon>
        <taxon>Saprolegniomycetes</taxon>
        <taxon>Saprolegniales</taxon>
        <taxon>Saprolegniaceae</taxon>
        <taxon>Saprolegnia</taxon>
    </lineage>
</organism>
<gene>
    <name evidence="2" type="ORF">SPRG_21400</name>
</gene>
<protein>
    <submittedName>
        <fullName evidence="2">Uncharacterized protein</fullName>
    </submittedName>
</protein>
<dbReference type="EMBL" id="KK583341">
    <property type="protein sequence ID" value="KDO19616.1"/>
    <property type="molecule type" value="Genomic_DNA"/>
</dbReference>
<evidence type="ECO:0000313" key="2">
    <source>
        <dbReference type="EMBL" id="KDO19616.1"/>
    </source>
</evidence>